<dbReference type="OMA" id="LNVMKFG"/>
<evidence type="ECO:0000313" key="10">
    <source>
        <dbReference type="EMBL" id="EFJ35232.1"/>
    </source>
</evidence>
<dbReference type="UniPathway" id="UPA00989"/>
<dbReference type="InterPro" id="IPR025763">
    <property type="entry name" value="Trm8_euk"/>
</dbReference>
<comment type="subcellular location">
    <subcellularLocation>
        <location evidence="9">Nucleus</location>
    </subcellularLocation>
</comment>
<dbReference type="PANTHER" id="PTHR23417">
    <property type="entry name" value="3-DEOXY-D-MANNO-OCTULOSONIC-ACID TRANSFERASE/TRNA GUANINE-N 7 - -METHYLTRANSFERASE"/>
    <property type="match status" value="1"/>
</dbReference>
<keyword evidence="7 9" id="KW-0694">RNA-binding</keyword>
<dbReference type="EC" id="2.1.1.33" evidence="9"/>
<dbReference type="FunFam" id="3.40.50.150:FF:000158">
    <property type="entry name" value="tRNA (guanine-N(7)-)-methyltransferase"/>
    <property type="match status" value="1"/>
</dbReference>
<dbReference type="SUPFAM" id="SSF53335">
    <property type="entry name" value="S-adenosyl-L-methionine-dependent methyltransferases"/>
    <property type="match status" value="1"/>
</dbReference>
<dbReference type="PROSITE" id="PS51625">
    <property type="entry name" value="SAM_MT_TRMB"/>
    <property type="match status" value="1"/>
</dbReference>
<evidence type="ECO:0000256" key="8">
    <source>
        <dbReference type="ARBA" id="ARBA00023242"/>
    </source>
</evidence>
<feature type="binding site" evidence="9">
    <location>
        <position position="150"/>
    </location>
    <ligand>
        <name>S-adenosyl-L-methionine</name>
        <dbReference type="ChEBI" id="CHEBI:59789"/>
    </ligand>
</feature>
<feature type="binding site" evidence="9">
    <location>
        <begin position="130"/>
        <end position="131"/>
    </location>
    <ligand>
        <name>S-adenosyl-L-methionine</name>
        <dbReference type="ChEBI" id="CHEBI:59789"/>
    </ligand>
</feature>
<dbReference type="CDD" id="cd02440">
    <property type="entry name" value="AdoMet_MTases"/>
    <property type="match status" value="1"/>
</dbReference>
<dbReference type="NCBIfam" id="TIGR00091">
    <property type="entry name" value="tRNA (guanosine(46)-N7)-methyltransferase TrmB"/>
    <property type="match status" value="1"/>
</dbReference>
<keyword evidence="2 9" id="KW-0820">tRNA-binding</keyword>
<sequence>MGKKKGAACAHPRKRFYRARAHSNPLSDSHFPVPVSPAHCDWTEHFPVLAAAGDGSASGQQQQQVPKVRFADVGCGFGGLLVRLSDLYPETLMIGMELRDKVTEYVKERIVALRKNNPGRYGNISVIRTNAMKFLPNYFDKGQLEKMFFLFPDPHFKEKNHRRRIISQGLLAEYAYVMAEGGILYTVTDVQELGEWMKSNLDAHPLFERINLEEQSSDPVVEFLVATSEEGQKVARNRGDTFVAVYRRVPSPP</sequence>
<dbReference type="PANTHER" id="PTHR23417:SF16">
    <property type="entry name" value="TRNA (GUANINE-N(7)-)-METHYLTRANSFERASE"/>
    <property type="match status" value="1"/>
</dbReference>
<feature type="binding site" evidence="9">
    <location>
        <begin position="228"/>
        <end position="230"/>
    </location>
    <ligand>
        <name>S-adenosyl-L-methionine</name>
        <dbReference type="ChEBI" id="CHEBI:59789"/>
    </ligand>
</feature>
<dbReference type="InParanoid" id="D8QWG7"/>
<evidence type="ECO:0000256" key="1">
    <source>
        <dbReference type="ARBA" id="ARBA00000142"/>
    </source>
</evidence>
<comment type="pathway">
    <text evidence="9">tRNA modification; N(7)-methylguanine-tRNA biosynthesis.</text>
</comment>
<feature type="binding site" evidence="9">
    <location>
        <position position="74"/>
    </location>
    <ligand>
        <name>S-adenosyl-L-methionine</name>
        <dbReference type="ChEBI" id="CHEBI:59789"/>
    </ligand>
</feature>
<comment type="similarity">
    <text evidence="9">Belongs to the class I-like SAM-binding methyltransferase superfamily. TrmB family.</text>
</comment>
<name>D8QWG7_SELML</name>
<evidence type="ECO:0000256" key="3">
    <source>
        <dbReference type="ARBA" id="ARBA00022603"/>
    </source>
</evidence>
<dbReference type="GO" id="GO:0043527">
    <property type="term" value="C:tRNA methyltransferase complex"/>
    <property type="evidence" value="ECO:0000318"/>
    <property type="project" value="GO_Central"/>
</dbReference>
<comment type="function">
    <text evidence="9">Catalyzes the formation of N(7)-methylguanine at position 46 (m7G46) in tRNA.</text>
</comment>
<evidence type="ECO:0000256" key="9">
    <source>
        <dbReference type="HAMAP-Rule" id="MF_03055"/>
    </source>
</evidence>
<dbReference type="Gramene" id="EFJ35232">
    <property type="protein sequence ID" value="EFJ35232"/>
    <property type="gene ID" value="SELMODRAFT_80373"/>
</dbReference>
<dbReference type="EMBL" id="GL377568">
    <property type="protein sequence ID" value="EFJ35232.1"/>
    <property type="molecule type" value="Genomic_DNA"/>
</dbReference>
<dbReference type="GO" id="GO:0000049">
    <property type="term" value="F:tRNA binding"/>
    <property type="evidence" value="ECO:0007669"/>
    <property type="project" value="UniProtKB-UniRule"/>
</dbReference>
<dbReference type="GO" id="GO:0036265">
    <property type="term" value="P:RNA (guanine-N7)-methylation"/>
    <property type="evidence" value="ECO:0000318"/>
    <property type="project" value="GO_Central"/>
</dbReference>
<dbReference type="OrthoDB" id="47276at2759"/>
<dbReference type="GO" id="GO:0030488">
    <property type="term" value="P:tRNA methylation"/>
    <property type="evidence" value="ECO:0000318"/>
    <property type="project" value="GO_Central"/>
</dbReference>
<dbReference type="Proteomes" id="UP000001514">
    <property type="component" value="Unassembled WGS sequence"/>
</dbReference>
<dbReference type="STRING" id="88036.D8QWG7"/>
<evidence type="ECO:0000256" key="4">
    <source>
        <dbReference type="ARBA" id="ARBA00022679"/>
    </source>
</evidence>
<protein>
    <recommendedName>
        <fullName evidence="9">tRNA (guanine-N(7)-)-methyltransferase</fullName>
        <ecNumber evidence="9">2.1.1.33</ecNumber>
    </recommendedName>
    <alternativeName>
        <fullName evidence="9">tRNA (guanine(46)-N(7))-methyltransferase</fullName>
    </alternativeName>
    <alternativeName>
        <fullName evidence="9">tRNA(m7G46)-methyltransferase</fullName>
    </alternativeName>
</protein>
<keyword evidence="8 9" id="KW-0539">Nucleus</keyword>
<comment type="catalytic activity">
    <reaction evidence="1 9">
        <text>guanosine(46) in tRNA + S-adenosyl-L-methionine = N(7)-methylguanosine(46) in tRNA + S-adenosyl-L-homocysteine</text>
        <dbReference type="Rhea" id="RHEA:42708"/>
        <dbReference type="Rhea" id="RHEA-COMP:10188"/>
        <dbReference type="Rhea" id="RHEA-COMP:10189"/>
        <dbReference type="ChEBI" id="CHEBI:57856"/>
        <dbReference type="ChEBI" id="CHEBI:59789"/>
        <dbReference type="ChEBI" id="CHEBI:74269"/>
        <dbReference type="ChEBI" id="CHEBI:74480"/>
        <dbReference type="EC" id="2.1.1.33"/>
    </reaction>
</comment>
<evidence type="ECO:0000256" key="7">
    <source>
        <dbReference type="ARBA" id="ARBA00022884"/>
    </source>
</evidence>
<keyword evidence="11" id="KW-1185">Reference proteome</keyword>
<keyword evidence="4 9" id="KW-0808">Transferase</keyword>
<organism evidence="11">
    <name type="scientific">Selaginella moellendorffii</name>
    <name type="common">Spikemoss</name>
    <dbReference type="NCBI Taxonomy" id="88036"/>
    <lineage>
        <taxon>Eukaryota</taxon>
        <taxon>Viridiplantae</taxon>
        <taxon>Streptophyta</taxon>
        <taxon>Embryophyta</taxon>
        <taxon>Tracheophyta</taxon>
        <taxon>Lycopodiopsida</taxon>
        <taxon>Selaginellales</taxon>
        <taxon>Selaginellaceae</taxon>
        <taxon>Selaginella</taxon>
    </lineage>
</organism>
<dbReference type="Gene3D" id="3.40.50.150">
    <property type="entry name" value="Vaccinia Virus protein VP39"/>
    <property type="match status" value="1"/>
</dbReference>
<keyword evidence="3 9" id="KW-0489">Methyltransferase</keyword>
<dbReference type="Pfam" id="PF02390">
    <property type="entry name" value="Methyltransf_4"/>
    <property type="match status" value="1"/>
</dbReference>
<dbReference type="KEGG" id="smo:SELMODRAFT_80373"/>
<keyword evidence="6 9" id="KW-0819">tRNA processing</keyword>
<dbReference type="eggNOG" id="KOG3115">
    <property type="taxonomic scope" value="Eukaryota"/>
</dbReference>
<dbReference type="HAMAP" id="MF_03055">
    <property type="entry name" value="tRNA_methyltr_TrmB_euk"/>
    <property type="match status" value="1"/>
</dbReference>
<gene>
    <name evidence="10" type="ORF">SELMODRAFT_80373</name>
</gene>
<dbReference type="InterPro" id="IPR029063">
    <property type="entry name" value="SAM-dependent_MTases_sf"/>
</dbReference>
<dbReference type="FunCoup" id="D8QWG7">
    <property type="interactions" value="3706"/>
</dbReference>
<evidence type="ECO:0000313" key="11">
    <source>
        <dbReference type="Proteomes" id="UP000001514"/>
    </source>
</evidence>
<feature type="active site" evidence="9">
    <location>
        <position position="153"/>
    </location>
</feature>
<dbReference type="GO" id="GO:0005634">
    <property type="term" value="C:nucleus"/>
    <property type="evidence" value="ECO:0007669"/>
    <property type="project" value="UniProtKB-SubCell"/>
</dbReference>
<evidence type="ECO:0000256" key="2">
    <source>
        <dbReference type="ARBA" id="ARBA00022555"/>
    </source>
</evidence>
<reference evidence="10 11" key="1">
    <citation type="journal article" date="2011" name="Science">
        <title>The Selaginella genome identifies genetic changes associated with the evolution of vascular plants.</title>
        <authorList>
            <person name="Banks J.A."/>
            <person name="Nishiyama T."/>
            <person name="Hasebe M."/>
            <person name="Bowman J.L."/>
            <person name="Gribskov M."/>
            <person name="dePamphilis C."/>
            <person name="Albert V.A."/>
            <person name="Aono N."/>
            <person name="Aoyama T."/>
            <person name="Ambrose B.A."/>
            <person name="Ashton N.W."/>
            <person name="Axtell M.J."/>
            <person name="Barker E."/>
            <person name="Barker M.S."/>
            <person name="Bennetzen J.L."/>
            <person name="Bonawitz N.D."/>
            <person name="Chapple C."/>
            <person name="Cheng C."/>
            <person name="Correa L.G."/>
            <person name="Dacre M."/>
            <person name="DeBarry J."/>
            <person name="Dreyer I."/>
            <person name="Elias M."/>
            <person name="Engstrom E.M."/>
            <person name="Estelle M."/>
            <person name="Feng L."/>
            <person name="Finet C."/>
            <person name="Floyd S.K."/>
            <person name="Frommer W.B."/>
            <person name="Fujita T."/>
            <person name="Gramzow L."/>
            <person name="Gutensohn M."/>
            <person name="Harholt J."/>
            <person name="Hattori M."/>
            <person name="Heyl A."/>
            <person name="Hirai T."/>
            <person name="Hiwatashi Y."/>
            <person name="Ishikawa M."/>
            <person name="Iwata M."/>
            <person name="Karol K.G."/>
            <person name="Koehler B."/>
            <person name="Kolukisaoglu U."/>
            <person name="Kubo M."/>
            <person name="Kurata T."/>
            <person name="Lalonde S."/>
            <person name="Li K."/>
            <person name="Li Y."/>
            <person name="Litt A."/>
            <person name="Lyons E."/>
            <person name="Manning G."/>
            <person name="Maruyama T."/>
            <person name="Michael T.P."/>
            <person name="Mikami K."/>
            <person name="Miyazaki S."/>
            <person name="Morinaga S."/>
            <person name="Murata T."/>
            <person name="Mueller-Roeber B."/>
            <person name="Nelson D.R."/>
            <person name="Obara M."/>
            <person name="Oguri Y."/>
            <person name="Olmstead R.G."/>
            <person name="Onodera N."/>
            <person name="Petersen B.L."/>
            <person name="Pils B."/>
            <person name="Prigge M."/>
            <person name="Rensing S.A."/>
            <person name="Riano-Pachon D.M."/>
            <person name="Roberts A.W."/>
            <person name="Sato Y."/>
            <person name="Scheller H.V."/>
            <person name="Schulz B."/>
            <person name="Schulz C."/>
            <person name="Shakirov E.V."/>
            <person name="Shibagaki N."/>
            <person name="Shinohara N."/>
            <person name="Shippen D.E."/>
            <person name="Soerensen I."/>
            <person name="Sotooka R."/>
            <person name="Sugimoto N."/>
            <person name="Sugita M."/>
            <person name="Sumikawa N."/>
            <person name="Tanurdzic M."/>
            <person name="Theissen G."/>
            <person name="Ulvskov P."/>
            <person name="Wakazuki S."/>
            <person name="Weng J.K."/>
            <person name="Willats W.W."/>
            <person name="Wipf D."/>
            <person name="Wolf P.G."/>
            <person name="Yang L."/>
            <person name="Zimmer A.D."/>
            <person name="Zhu Q."/>
            <person name="Mitros T."/>
            <person name="Hellsten U."/>
            <person name="Loque D."/>
            <person name="Otillar R."/>
            <person name="Salamov A."/>
            <person name="Schmutz J."/>
            <person name="Shapiro H."/>
            <person name="Lindquist E."/>
            <person name="Lucas S."/>
            <person name="Rokhsar D."/>
            <person name="Grigoriev I.V."/>
        </authorList>
    </citation>
    <scope>NUCLEOTIDE SEQUENCE [LARGE SCALE GENOMIC DNA]</scope>
</reference>
<dbReference type="HOGENOM" id="CLU_050910_3_0_1"/>
<evidence type="ECO:0000256" key="5">
    <source>
        <dbReference type="ARBA" id="ARBA00022691"/>
    </source>
</evidence>
<dbReference type="AlphaFoldDB" id="D8QWG7"/>
<feature type="binding site" evidence="9">
    <location>
        <begin position="97"/>
        <end position="98"/>
    </location>
    <ligand>
        <name>S-adenosyl-L-methionine</name>
        <dbReference type="ChEBI" id="CHEBI:59789"/>
    </ligand>
</feature>
<dbReference type="GO" id="GO:0008176">
    <property type="term" value="F:tRNA (guanine(46)-N7)-methyltransferase activity"/>
    <property type="evidence" value="ECO:0000318"/>
    <property type="project" value="GO_Central"/>
</dbReference>
<accession>D8QWG7</accession>
<keyword evidence="5 9" id="KW-0949">S-adenosyl-L-methionine</keyword>
<dbReference type="InterPro" id="IPR003358">
    <property type="entry name" value="tRNA_(Gua-N-7)_MeTrfase_Trmb"/>
</dbReference>
<proteinExistence type="inferred from homology"/>
<evidence type="ECO:0000256" key="6">
    <source>
        <dbReference type="ARBA" id="ARBA00022694"/>
    </source>
</evidence>